<proteinExistence type="predicted"/>
<keyword evidence="2" id="KW-0863">Zinc-finger</keyword>
<dbReference type="SUPFAM" id="SSF57716">
    <property type="entry name" value="Glucocorticoid receptor-like (DNA-binding domain)"/>
    <property type="match status" value="1"/>
</dbReference>
<keyword evidence="6" id="KW-0804">Transcription</keyword>
<gene>
    <name evidence="10" type="ORF">OSB1V03_LOCUS1278</name>
</gene>
<evidence type="ECO:0000256" key="7">
    <source>
        <dbReference type="ARBA" id="ARBA00023170"/>
    </source>
</evidence>
<dbReference type="Proteomes" id="UP000759131">
    <property type="component" value="Unassembled WGS sequence"/>
</dbReference>
<accession>A0A7R9KD41</accession>
<evidence type="ECO:0000256" key="8">
    <source>
        <dbReference type="ARBA" id="ARBA00023242"/>
    </source>
</evidence>
<keyword evidence="1" id="KW-0479">Metal-binding</keyword>
<keyword evidence="11" id="KW-1185">Reference proteome</keyword>
<dbReference type="InterPro" id="IPR001628">
    <property type="entry name" value="Znf_hrmn_rcpt"/>
</dbReference>
<dbReference type="GO" id="GO:0008270">
    <property type="term" value="F:zinc ion binding"/>
    <property type="evidence" value="ECO:0007669"/>
    <property type="project" value="UniProtKB-KW"/>
</dbReference>
<dbReference type="GO" id="GO:0045944">
    <property type="term" value="P:positive regulation of transcription by RNA polymerase II"/>
    <property type="evidence" value="ECO:0007669"/>
    <property type="project" value="TreeGrafter"/>
</dbReference>
<keyword evidence="4" id="KW-0805">Transcription regulation</keyword>
<evidence type="ECO:0000256" key="1">
    <source>
        <dbReference type="ARBA" id="ARBA00022723"/>
    </source>
</evidence>
<dbReference type="EMBL" id="CAJPIZ010000352">
    <property type="protein sequence ID" value="CAG2101227.1"/>
    <property type="molecule type" value="Genomic_DNA"/>
</dbReference>
<keyword evidence="8" id="KW-0539">Nucleus</keyword>
<dbReference type="PANTHER" id="PTHR24082">
    <property type="entry name" value="NUCLEAR HORMONE RECEPTOR"/>
    <property type="match status" value="1"/>
</dbReference>
<dbReference type="GO" id="GO:0000122">
    <property type="term" value="P:negative regulation of transcription by RNA polymerase II"/>
    <property type="evidence" value="ECO:0007669"/>
    <property type="project" value="TreeGrafter"/>
</dbReference>
<evidence type="ECO:0000256" key="3">
    <source>
        <dbReference type="ARBA" id="ARBA00022833"/>
    </source>
</evidence>
<keyword evidence="7" id="KW-0675">Receptor</keyword>
<evidence type="ECO:0000313" key="10">
    <source>
        <dbReference type="EMBL" id="CAD7620797.1"/>
    </source>
</evidence>
<keyword evidence="3" id="KW-0862">Zinc</keyword>
<dbReference type="SUPFAM" id="SSF48508">
    <property type="entry name" value="Nuclear receptor ligand-binding domain"/>
    <property type="match status" value="1"/>
</dbReference>
<feature type="domain" description="Nuclear receptor" evidence="9">
    <location>
        <begin position="8"/>
        <end position="47"/>
    </location>
</feature>
<organism evidence="10">
    <name type="scientific">Medioppia subpectinata</name>
    <dbReference type="NCBI Taxonomy" id="1979941"/>
    <lineage>
        <taxon>Eukaryota</taxon>
        <taxon>Metazoa</taxon>
        <taxon>Ecdysozoa</taxon>
        <taxon>Arthropoda</taxon>
        <taxon>Chelicerata</taxon>
        <taxon>Arachnida</taxon>
        <taxon>Acari</taxon>
        <taxon>Acariformes</taxon>
        <taxon>Sarcoptiformes</taxon>
        <taxon>Oribatida</taxon>
        <taxon>Brachypylina</taxon>
        <taxon>Oppioidea</taxon>
        <taxon>Oppiidae</taxon>
        <taxon>Medioppia</taxon>
    </lineage>
</organism>
<dbReference type="InterPro" id="IPR013088">
    <property type="entry name" value="Znf_NHR/GATA"/>
</dbReference>
<evidence type="ECO:0000256" key="5">
    <source>
        <dbReference type="ARBA" id="ARBA00023125"/>
    </source>
</evidence>
<evidence type="ECO:0000259" key="9">
    <source>
        <dbReference type="Pfam" id="PF00105"/>
    </source>
</evidence>
<evidence type="ECO:0000313" key="11">
    <source>
        <dbReference type="Proteomes" id="UP000759131"/>
    </source>
</evidence>
<name>A0A7R9KD41_9ACAR</name>
<sequence>MVKHYDHNFGALTCESCRTFFRRNATRAQESFTSGKDSESHRQRQKRVKNTELIVSSTTELLPISDIETNFVVQIPNMIRGILFDLNELEMSRFKQLFMSMNVVKDPVVRCTSEMTTYTEEARIEDKYKRIVKMATNITEFNDLCAEDKVSLLKTGVPDIMCLTTVLGFDFEGEFWRVPIHNYGVRVPLEVLKVGKSGLLYTAHRKFMINLKHEYDTDINLVDILGKLQQQTYMYLLQRYLEIKYNSKSESETRFKRLMNCLQELYAVKPLHVNNYIEIETPVKSPRPLMKELHNL</sequence>
<dbReference type="Gene3D" id="3.30.50.10">
    <property type="entry name" value="Erythroid Transcription Factor GATA-1, subunit A"/>
    <property type="match status" value="1"/>
</dbReference>
<dbReference type="InterPro" id="IPR050234">
    <property type="entry name" value="Nuclear_hormone_rcpt_NR1"/>
</dbReference>
<evidence type="ECO:0000256" key="4">
    <source>
        <dbReference type="ARBA" id="ARBA00023015"/>
    </source>
</evidence>
<keyword evidence="5" id="KW-0238">DNA-binding</keyword>
<dbReference type="EMBL" id="OC854927">
    <property type="protein sequence ID" value="CAD7620797.1"/>
    <property type="molecule type" value="Genomic_DNA"/>
</dbReference>
<dbReference type="GO" id="GO:0030154">
    <property type="term" value="P:cell differentiation"/>
    <property type="evidence" value="ECO:0007669"/>
    <property type="project" value="TreeGrafter"/>
</dbReference>
<evidence type="ECO:0000256" key="6">
    <source>
        <dbReference type="ARBA" id="ARBA00023163"/>
    </source>
</evidence>
<dbReference type="Gene3D" id="1.10.565.10">
    <property type="entry name" value="Retinoid X Receptor"/>
    <property type="match status" value="2"/>
</dbReference>
<dbReference type="InterPro" id="IPR035500">
    <property type="entry name" value="NHR-like_dom_sf"/>
</dbReference>
<dbReference type="PANTHER" id="PTHR24082:SF283">
    <property type="entry name" value="NUCLEAR HORMONE RECEPTOR HR96"/>
    <property type="match status" value="1"/>
</dbReference>
<protein>
    <recommendedName>
        <fullName evidence="9">Nuclear receptor domain-containing protein</fullName>
    </recommendedName>
</protein>
<dbReference type="GO" id="GO:0004879">
    <property type="term" value="F:nuclear receptor activity"/>
    <property type="evidence" value="ECO:0007669"/>
    <property type="project" value="TreeGrafter"/>
</dbReference>
<dbReference type="OrthoDB" id="6529384at2759"/>
<evidence type="ECO:0000256" key="2">
    <source>
        <dbReference type="ARBA" id="ARBA00022771"/>
    </source>
</evidence>
<reference evidence="10" key="1">
    <citation type="submission" date="2020-11" db="EMBL/GenBank/DDBJ databases">
        <authorList>
            <person name="Tran Van P."/>
        </authorList>
    </citation>
    <scope>NUCLEOTIDE SEQUENCE</scope>
</reference>
<dbReference type="AlphaFoldDB" id="A0A7R9KD41"/>
<dbReference type="GO" id="GO:0000978">
    <property type="term" value="F:RNA polymerase II cis-regulatory region sequence-specific DNA binding"/>
    <property type="evidence" value="ECO:0007669"/>
    <property type="project" value="TreeGrafter"/>
</dbReference>
<dbReference type="Pfam" id="PF00105">
    <property type="entry name" value="zf-C4"/>
    <property type="match status" value="1"/>
</dbReference>